<feature type="transmembrane region" description="Helical" evidence="1">
    <location>
        <begin position="174"/>
        <end position="196"/>
    </location>
</feature>
<evidence type="ECO:0000313" key="2">
    <source>
        <dbReference type="EMBL" id="SDE64497.1"/>
    </source>
</evidence>
<dbReference type="Proteomes" id="UP000198517">
    <property type="component" value="Unassembled WGS sequence"/>
</dbReference>
<feature type="transmembrane region" description="Helical" evidence="1">
    <location>
        <begin position="6"/>
        <end position="26"/>
    </location>
</feature>
<feature type="transmembrane region" description="Helical" evidence="1">
    <location>
        <begin position="282"/>
        <end position="300"/>
    </location>
</feature>
<dbReference type="InterPro" id="IPR049458">
    <property type="entry name" value="EpsG-like"/>
</dbReference>
<keyword evidence="1" id="KW-0812">Transmembrane</keyword>
<protein>
    <submittedName>
        <fullName evidence="2">EpsG family protein</fullName>
    </submittedName>
</protein>
<dbReference type="STRING" id="1071918.SAMN05421544_11642"/>
<dbReference type="RefSeq" id="WP_092737476.1">
    <property type="nucleotide sequence ID" value="NZ_FNAS01000016.1"/>
</dbReference>
<evidence type="ECO:0000313" key="3">
    <source>
        <dbReference type="Proteomes" id="UP000198517"/>
    </source>
</evidence>
<evidence type="ECO:0000256" key="1">
    <source>
        <dbReference type="SAM" id="Phobius"/>
    </source>
</evidence>
<feature type="transmembrane region" description="Helical" evidence="1">
    <location>
        <begin position="312"/>
        <end position="331"/>
    </location>
</feature>
<dbReference type="Pfam" id="PF14897">
    <property type="entry name" value="EpsG"/>
    <property type="match status" value="1"/>
</dbReference>
<feature type="transmembrane region" description="Helical" evidence="1">
    <location>
        <begin position="127"/>
        <end position="144"/>
    </location>
</feature>
<dbReference type="EMBL" id="FNAS01000016">
    <property type="protein sequence ID" value="SDE64497.1"/>
    <property type="molecule type" value="Genomic_DNA"/>
</dbReference>
<dbReference type="OrthoDB" id="1424730at2"/>
<name>A0A1G7ELN3_9FLAO</name>
<accession>A0A1G7ELN3</accession>
<gene>
    <name evidence="2" type="ORF">SAMN05421544_11642</name>
</gene>
<feature type="transmembrane region" description="Helical" evidence="1">
    <location>
        <begin position="337"/>
        <end position="356"/>
    </location>
</feature>
<feature type="transmembrane region" description="Helical" evidence="1">
    <location>
        <begin position="33"/>
        <end position="51"/>
    </location>
</feature>
<dbReference type="AlphaFoldDB" id="A0A1G7ELN3"/>
<reference evidence="2 3" key="1">
    <citation type="submission" date="2016-10" db="EMBL/GenBank/DDBJ databases">
        <authorList>
            <person name="de Groot N.N."/>
        </authorList>
    </citation>
    <scope>NUCLEOTIDE SEQUENCE [LARGE SCALE GENOMIC DNA]</scope>
    <source>
        <strain evidence="2 3">DSM 24015</strain>
    </source>
</reference>
<feature type="transmembrane region" description="Helical" evidence="1">
    <location>
        <begin position="150"/>
        <end position="167"/>
    </location>
</feature>
<organism evidence="2 3">
    <name type="scientific">Riemerella columbipharyngis</name>
    <dbReference type="NCBI Taxonomy" id="1071918"/>
    <lineage>
        <taxon>Bacteria</taxon>
        <taxon>Pseudomonadati</taxon>
        <taxon>Bacteroidota</taxon>
        <taxon>Flavobacteriia</taxon>
        <taxon>Flavobacteriales</taxon>
        <taxon>Weeksellaceae</taxon>
        <taxon>Riemerella</taxon>
    </lineage>
</organism>
<sequence>MHIVFLHPVFTVVTLILIGYNFLEVYNYKNYKSLWIVCGVMILLIGLRSWIGADYGEYVKMYNYFGLNYLFSDIFKGWAFKDTGLGVEWLYVLFGKIFFLFGLPFFIFTLFVSVISLVPKFYFFEKVSVYPALSILLYMYPSYFSADGGHMRQAIAMGLVMISFLFIQRRNLLMFLFILYIAVGFHKSTVIFLPAYWLAIIPMNSKKIVAVVLFSMLLSPLHIYDYFSVFNAIAPSEIYQGFSDYSDITADTNRIGFMDTISMFYLYFIVTFDKAACRKIPYYEYMRNISVVGVCLFYIFRGSPIFSTRLTAIYFIFMIITIPNILASVGNKNLQKYLHIILILYIIFYYFVYTSFQARAGYIMGVYRNYLW</sequence>
<keyword evidence="3" id="KW-1185">Reference proteome</keyword>
<feature type="transmembrane region" description="Helical" evidence="1">
    <location>
        <begin position="208"/>
        <end position="234"/>
    </location>
</feature>
<feature type="transmembrane region" description="Helical" evidence="1">
    <location>
        <begin position="89"/>
        <end position="115"/>
    </location>
</feature>
<keyword evidence="1" id="KW-0472">Membrane</keyword>
<proteinExistence type="predicted"/>
<keyword evidence="1" id="KW-1133">Transmembrane helix</keyword>